<dbReference type="SMART" id="SM00516">
    <property type="entry name" value="SEC14"/>
    <property type="match status" value="1"/>
</dbReference>
<dbReference type="Gene3D" id="3.40.525.10">
    <property type="entry name" value="CRAL-TRIO lipid binding domain"/>
    <property type="match status" value="1"/>
</dbReference>
<evidence type="ECO:0000259" key="1">
    <source>
        <dbReference type="PROSITE" id="PS50191"/>
    </source>
</evidence>
<dbReference type="SUPFAM" id="SSF46938">
    <property type="entry name" value="CRAL/TRIO N-terminal domain"/>
    <property type="match status" value="1"/>
</dbReference>
<dbReference type="EMBL" id="JABXBU010000003">
    <property type="protein sequence ID" value="KAF8791865.1"/>
    <property type="molecule type" value="Genomic_DNA"/>
</dbReference>
<dbReference type="PROSITE" id="PS50191">
    <property type="entry name" value="CRAL_TRIO"/>
    <property type="match status" value="1"/>
</dbReference>
<dbReference type="InterPro" id="IPR036865">
    <property type="entry name" value="CRAL-TRIO_dom_sf"/>
</dbReference>
<dbReference type="Proteomes" id="UP000807504">
    <property type="component" value="Unassembled WGS sequence"/>
</dbReference>
<proteinExistence type="predicted"/>
<dbReference type="PRINTS" id="PR00180">
    <property type="entry name" value="CRETINALDHBP"/>
</dbReference>
<dbReference type="InterPro" id="IPR001251">
    <property type="entry name" value="CRAL-TRIO_dom"/>
</dbReference>
<dbReference type="InterPro" id="IPR051064">
    <property type="entry name" value="SEC14/CRAL-TRIO_domain"/>
</dbReference>
<evidence type="ECO:0000313" key="2">
    <source>
        <dbReference type="EMBL" id="KAF8791865.1"/>
    </source>
</evidence>
<comment type="caution">
    <text evidence="2">The sequence shown here is derived from an EMBL/GenBank/DDBJ whole genome shotgun (WGS) entry which is preliminary data.</text>
</comment>
<dbReference type="InterPro" id="IPR036273">
    <property type="entry name" value="CRAL/TRIO_N_dom_sf"/>
</dbReference>
<reference evidence="2" key="1">
    <citation type="journal article" date="2020" name="bioRxiv">
        <title>Chromosome-level reference genome of the European wasp spider Argiope bruennichi: a resource for studies on range expansion and evolutionary adaptation.</title>
        <authorList>
            <person name="Sheffer M.M."/>
            <person name="Hoppe A."/>
            <person name="Krehenwinkel H."/>
            <person name="Uhl G."/>
            <person name="Kuss A.W."/>
            <person name="Jensen L."/>
            <person name="Jensen C."/>
            <person name="Gillespie R.G."/>
            <person name="Hoff K.J."/>
            <person name="Prost S."/>
        </authorList>
    </citation>
    <scope>NUCLEOTIDE SEQUENCE</scope>
</reference>
<protein>
    <submittedName>
        <fullName evidence="2">SEC14-like protein 2 like protein</fullName>
    </submittedName>
</protein>
<reference evidence="2" key="2">
    <citation type="submission" date="2020-06" db="EMBL/GenBank/DDBJ databases">
        <authorList>
            <person name="Sheffer M."/>
        </authorList>
    </citation>
    <scope>NUCLEOTIDE SEQUENCE</scope>
</reference>
<sequence>MDNMTEKEKKVVEELRKRTINDVTPKMLEDTSIFYRFAKARDFNIVEAENMLRKHIAWRKELEIDTILTDYEPPEVLLKYAPTTFICFDKKGNAVRLQDCGRADVKGLLSLATKKEWEKYCAFVIEQDLDKIIKQRGNLGRPSFFSLEDLADFSYANAISMKTLQFLFPNVKMFVDNYPEILMSITIINAPFYFSWTFAAIKPILPSTVAQKVRIYGKVKYFIIIFQESLKKTCGHYGWKEVLTEEIDVDSLPAYLGGNRTDPDGNPLCESFIVRGQPIPKSYYMQNRVKKTISRI</sequence>
<dbReference type="Pfam" id="PF00650">
    <property type="entry name" value="CRAL_TRIO"/>
    <property type="match status" value="1"/>
</dbReference>
<dbReference type="PANTHER" id="PTHR23324:SF83">
    <property type="entry name" value="SEC14-LIKE PROTEIN 2"/>
    <property type="match status" value="1"/>
</dbReference>
<dbReference type="InterPro" id="IPR011074">
    <property type="entry name" value="CRAL/TRIO_N_dom"/>
</dbReference>
<accession>A0A8T0FND8</accession>
<feature type="domain" description="CRAL-TRIO" evidence="1">
    <location>
        <begin position="73"/>
        <end position="264"/>
    </location>
</feature>
<name>A0A8T0FND8_ARGBR</name>
<evidence type="ECO:0000313" key="3">
    <source>
        <dbReference type="Proteomes" id="UP000807504"/>
    </source>
</evidence>
<dbReference type="SMART" id="SM01100">
    <property type="entry name" value="CRAL_TRIO_N"/>
    <property type="match status" value="1"/>
</dbReference>
<gene>
    <name evidence="2" type="ORF">HNY73_003534</name>
</gene>
<organism evidence="2 3">
    <name type="scientific">Argiope bruennichi</name>
    <name type="common">Wasp spider</name>
    <name type="synonym">Aranea bruennichi</name>
    <dbReference type="NCBI Taxonomy" id="94029"/>
    <lineage>
        <taxon>Eukaryota</taxon>
        <taxon>Metazoa</taxon>
        <taxon>Ecdysozoa</taxon>
        <taxon>Arthropoda</taxon>
        <taxon>Chelicerata</taxon>
        <taxon>Arachnida</taxon>
        <taxon>Araneae</taxon>
        <taxon>Araneomorphae</taxon>
        <taxon>Entelegynae</taxon>
        <taxon>Araneoidea</taxon>
        <taxon>Araneidae</taxon>
        <taxon>Argiope</taxon>
    </lineage>
</organism>
<dbReference type="SUPFAM" id="SSF52087">
    <property type="entry name" value="CRAL/TRIO domain"/>
    <property type="match status" value="1"/>
</dbReference>
<dbReference type="PANTHER" id="PTHR23324">
    <property type="entry name" value="SEC14 RELATED PROTEIN"/>
    <property type="match status" value="1"/>
</dbReference>
<dbReference type="CDD" id="cd00170">
    <property type="entry name" value="SEC14"/>
    <property type="match status" value="1"/>
</dbReference>
<keyword evidence="3" id="KW-1185">Reference proteome</keyword>
<dbReference type="AlphaFoldDB" id="A0A8T0FND8"/>
<dbReference type="GO" id="GO:0005737">
    <property type="term" value="C:cytoplasm"/>
    <property type="evidence" value="ECO:0007669"/>
    <property type="project" value="TreeGrafter"/>
</dbReference>